<name>A0AC35TNU9_9BILA</name>
<dbReference type="WBParaSite" id="RSKR_0000275500.1">
    <property type="protein sequence ID" value="RSKR_0000275500.1"/>
    <property type="gene ID" value="RSKR_0000275500"/>
</dbReference>
<evidence type="ECO:0000313" key="1">
    <source>
        <dbReference type="Proteomes" id="UP000095286"/>
    </source>
</evidence>
<protein>
    <submittedName>
        <fullName evidence="2">Mitochondrial 2-oxodicarboxylate carrier</fullName>
    </submittedName>
</protein>
<organism evidence="1 2">
    <name type="scientific">Rhabditophanes sp. KR3021</name>
    <dbReference type="NCBI Taxonomy" id="114890"/>
    <lineage>
        <taxon>Eukaryota</taxon>
        <taxon>Metazoa</taxon>
        <taxon>Ecdysozoa</taxon>
        <taxon>Nematoda</taxon>
        <taxon>Chromadorea</taxon>
        <taxon>Rhabditida</taxon>
        <taxon>Tylenchina</taxon>
        <taxon>Panagrolaimomorpha</taxon>
        <taxon>Strongyloidoidea</taxon>
        <taxon>Alloionematidae</taxon>
        <taxon>Rhabditophanes</taxon>
    </lineage>
</organism>
<accession>A0AC35TNU9</accession>
<evidence type="ECO:0000313" key="2">
    <source>
        <dbReference type="WBParaSite" id="RSKR_0000275500.1"/>
    </source>
</evidence>
<sequence length="289" mass="31994">MEKAKECTRQIVAGGSAGLVEVCIMHPLDLVKTRLQMGGTMYSGFSDCLKKTYKFEGMSGFYKGILPPILAETPKRAIKFFTFQQYQSLFMSPSIPQPLTFAMAGALSGITEAIVINPFEVIKVRLQAETNKALKDQKSSAQMAREIIRKDGMGTKGLYLGISATFARHGVWNAVYFGVYHSFKHLLPKSEDGQVKSVCSRLFLGFIAGGMASIINIPADVAKSRIQGPQPNGQRVYFGLNQTIQLVYKQEGIKALYRGLLPKFLRLAPGGAIMLMINETVYDFLKLNW</sequence>
<dbReference type="Proteomes" id="UP000095286">
    <property type="component" value="Unplaced"/>
</dbReference>
<reference evidence="2" key="1">
    <citation type="submission" date="2016-11" db="UniProtKB">
        <authorList>
            <consortium name="WormBaseParasite"/>
        </authorList>
    </citation>
    <scope>IDENTIFICATION</scope>
    <source>
        <strain evidence="2">KR3021</strain>
    </source>
</reference>
<proteinExistence type="predicted"/>